<dbReference type="EMBL" id="AP005805">
    <property type="protein sequence ID" value="BAD62165.1"/>
    <property type="molecule type" value="Genomic_DNA"/>
</dbReference>
<name>Q5Z529_ORYSJ</name>
<sequence length="77" mass="8093">MDISRTNEGYTSCGPVVEMSWHRAGVLLLGAQSCLPVPEVPAVSEEEDVVNCLPKLQKAAGSASEVKEAVKPAVKQG</sequence>
<reference evidence="2" key="2">
    <citation type="submission" date="2002-10" db="EMBL/GenBank/DDBJ databases">
        <title>Oryza sativa nipponbare(GA3) genomic DNA, chromosome 6, BAC clone:OSJNBb0006M19.</title>
        <authorList>
            <person name="Sasaki T."/>
            <person name="Matsumoto T."/>
            <person name="Katayose Y."/>
        </authorList>
    </citation>
    <scope>NUCLEOTIDE SEQUENCE</scope>
</reference>
<evidence type="ECO:0000313" key="2">
    <source>
        <dbReference type="EMBL" id="BAD62165.1"/>
    </source>
</evidence>
<proteinExistence type="predicted"/>
<evidence type="ECO:0000313" key="1">
    <source>
        <dbReference type="EMBL" id="BAD61775.1"/>
    </source>
</evidence>
<organism evidence="2 3">
    <name type="scientific">Oryza sativa subsp. japonica</name>
    <name type="common">Rice</name>
    <dbReference type="NCBI Taxonomy" id="39947"/>
    <lineage>
        <taxon>Eukaryota</taxon>
        <taxon>Viridiplantae</taxon>
        <taxon>Streptophyta</taxon>
        <taxon>Embryophyta</taxon>
        <taxon>Tracheophyta</taxon>
        <taxon>Spermatophyta</taxon>
        <taxon>Magnoliopsida</taxon>
        <taxon>Liliopsida</taxon>
        <taxon>Poales</taxon>
        <taxon>Poaceae</taxon>
        <taxon>BOP clade</taxon>
        <taxon>Oryzoideae</taxon>
        <taxon>Oryzeae</taxon>
        <taxon>Oryzinae</taxon>
        <taxon>Oryza</taxon>
        <taxon>Oryza sativa</taxon>
    </lineage>
</organism>
<gene>
    <name evidence="1" type="ORF">OSJNBb0005N06.30</name>
    <name evidence="2" type="ORF">OSJNBb0006M19.10</name>
</gene>
<reference evidence="3" key="3">
    <citation type="journal article" date="2005" name="Nature">
        <title>The map-based sequence of the rice genome.</title>
        <authorList>
            <consortium name="International rice genome sequencing project (IRGSP)"/>
            <person name="Matsumoto T."/>
            <person name="Wu J."/>
            <person name="Kanamori H."/>
            <person name="Katayose Y."/>
            <person name="Fujisawa M."/>
            <person name="Namiki N."/>
            <person name="Mizuno H."/>
            <person name="Yamamoto K."/>
            <person name="Antonio B.A."/>
            <person name="Baba T."/>
            <person name="Sakata K."/>
            <person name="Nagamura Y."/>
            <person name="Aoki H."/>
            <person name="Arikawa K."/>
            <person name="Arita K."/>
            <person name="Bito T."/>
            <person name="Chiden Y."/>
            <person name="Fujitsuka N."/>
            <person name="Fukunaka R."/>
            <person name="Hamada M."/>
            <person name="Harada C."/>
            <person name="Hayashi A."/>
            <person name="Hijishita S."/>
            <person name="Honda M."/>
            <person name="Hosokawa S."/>
            <person name="Ichikawa Y."/>
            <person name="Idonuma A."/>
            <person name="Iijima M."/>
            <person name="Ikeda M."/>
            <person name="Ikeno M."/>
            <person name="Ito K."/>
            <person name="Ito S."/>
            <person name="Ito T."/>
            <person name="Ito Y."/>
            <person name="Ito Y."/>
            <person name="Iwabuchi A."/>
            <person name="Kamiya K."/>
            <person name="Karasawa W."/>
            <person name="Kurita K."/>
            <person name="Katagiri S."/>
            <person name="Kikuta A."/>
            <person name="Kobayashi H."/>
            <person name="Kobayashi N."/>
            <person name="Machita K."/>
            <person name="Maehara T."/>
            <person name="Masukawa M."/>
            <person name="Mizubayashi T."/>
            <person name="Mukai Y."/>
            <person name="Nagasaki H."/>
            <person name="Nagata Y."/>
            <person name="Naito S."/>
            <person name="Nakashima M."/>
            <person name="Nakama Y."/>
            <person name="Nakamichi Y."/>
            <person name="Nakamura M."/>
            <person name="Meguro A."/>
            <person name="Negishi M."/>
            <person name="Ohta I."/>
            <person name="Ohta T."/>
            <person name="Okamoto M."/>
            <person name="Ono N."/>
            <person name="Saji S."/>
            <person name="Sakaguchi M."/>
            <person name="Sakai K."/>
            <person name="Shibata M."/>
            <person name="Shimokawa T."/>
            <person name="Song J."/>
            <person name="Takazaki Y."/>
            <person name="Terasawa K."/>
            <person name="Tsugane M."/>
            <person name="Tsuji K."/>
            <person name="Ueda S."/>
            <person name="Waki K."/>
            <person name="Yamagata H."/>
            <person name="Yamamoto M."/>
            <person name="Yamamoto S."/>
            <person name="Yamane H."/>
            <person name="Yoshiki S."/>
            <person name="Yoshihara R."/>
            <person name="Yukawa K."/>
            <person name="Zhong H."/>
            <person name="Yano M."/>
            <person name="Yuan Q."/>
            <person name="Ouyang S."/>
            <person name="Liu J."/>
            <person name="Jones K.M."/>
            <person name="Gansberger K."/>
            <person name="Moffat K."/>
            <person name="Hill J."/>
            <person name="Bera J."/>
            <person name="Fadrosh D."/>
            <person name="Jin S."/>
            <person name="Johri S."/>
            <person name="Kim M."/>
            <person name="Overton L."/>
            <person name="Reardon M."/>
            <person name="Tsitrin T."/>
            <person name="Vuong H."/>
            <person name="Weaver B."/>
            <person name="Ciecko A."/>
            <person name="Tallon L."/>
            <person name="Jackson J."/>
            <person name="Pai G."/>
            <person name="Aken S.V."/>
            <person name="Utterback T."/>
            <person name="Reidmuller S."/>
            <person name="Feldblyum T."/>
            <person name="Hsiao J."/>
            <person name="Zismann V."/>
            <person name="Iobst S."/>
            <person name="de Vazeille A.R."/>
            <person name="Buell C.R."/>
            <person name="Ying K."/>
            <person name="Li Y."/>
            <person name="Lu T."/>
            <person name="Huang Y."/>
            <person name="Zhao Q."/>
            <person name="Feng Q."/>
            <person name="Zhang L."/>
            <person name="Zhu J."/>
            <person name="Weng Q."/>
            <person name="Mu J."/>
            <person name="Lu Y."/>
            <person name="Fan D."/>
            <person name="Liu Y."/>
            <person name="Guan J."/>
            <person name="Zhang Y."/>
            <person name="Yu S."/>
            <person name="Liu X."/>
            <person name="Zhang Y."/>
            <person name="Hong G."/>
            <person name="Han B."/>
            <person name="Choisne N."/>
            <person name="Demange N."/>
            <person name="Orjeda G."/>
            <person name="Samain S."/>
            <person name="Cattolico L."/>
            <person name="Pelletier E."/>
            <person name="Couloux A."/>
            <person name="Segurens B."/>
            <person name="Wincker P."/>
            <person name="D'Hont A."/>
            <person name="Scarpelli C."/>
            <person name="Weissenbach J."/>
            <person name="Salanoubat M."/>
            <person name="Quetier F."/>
            <person name="Yu Y."/>
            <person name="Kim H.R."/>
            <person name="Rambo T."/>
            <person name="Currie J."/>
            <person name="Collura K."/>
            <person name="Luo M."/>
            <person name="Yang T."/>
            <person name="Ammiraju J.S.S."/>
            <person name="Engler F."/>
            <person name="Soderlund C."/>
            <person name="Wing R.A."/>
            <person name="Palmer L.E."/>
            <person name="de la Bastide M."/>
            <person name="Spiegel L."/>
            <person name="Nascimento L."/>
            <person name="Zutavern T."/>
            <person name="O'Shaughnessy A."/>
            <person name="Dike S."/>
            <person name="Dedhia N."/>
            <person name="Preston R."/>
            <person name="Balija V."/>
            <person name="McCombie W.R."/>
            <person name="Chow T."/>
            <person name="Chen H."/>
            <person name="Chung M."/>
            <person name="Chen C."/>
            <person name="Shaw J."/>
            <person name="Wu H."/>
            <person name="Hsiao K."/>
            <person name="Chao Y."/>
            <person name="Chu M."/>
            <person name="Cheng C."/>
            <person name="Hour A."/>
            <person name="Lee P."/>
            <person name="Lin S."/>
            <person name="Lin Y."/>
            <person name="Liou J."/>
            <person name="Liu S."/>
            <person name="Hsing Y."/>
            <person name="Raghuvanshi S."/>
            <person name="Mohanty A."/>
            <person name="Bharti A.K."/>
            <person name="Gaur A."/>
            <person name="Gupta V."/>
            <person name="Kumar D."/>
            <person name="Ravi V."/>
            <person name="Vij S."/>
            <person name="Kapur A."/>
            <person name="Khurana P."/>
            <person name="Khurana P."/>
            <person name="Khurana J.P."/>
            <person name="Tyagi A.K."/>
            <person name="Gaikwad K."/>
            <person name="Singh A."/>
            <person name="Dalal V."/>
            <person name="Srivastava S."/>
            <person name="Dixit A."/>
            <person name="Pal A.K."/>
            <person name="Ghazi I.A."/>
            <person name="Yadav M."/>
            <person name="Pandit A."/>
            <person name="Bhargava A."/>
            <person name="Sureshbabu K."/>
            <person name="Batra K."/>
            <person name="Sharma T.R."/>
            <person name="Mohapatra T."/>
            <person name="Singh N.K."/>
            <person name="Messing J."/>
            <person name="Nelson A.B."/>
            <person name="Fuks G."/>
            <person name="Kavchok S."/>
            <person name="Keizer G."/>
            <person name="Linton E."/>
            <person name="Llaca V."/>
            <person name="Song R."/>
            <person name="Tanyolac B."/>
            <person name="Young S."/>
            <person name="Ho-Il K."/>
            <person name="Hahn J.H."/>
            <person name="Sangsakoo G."/>
            <person name="Vanavichit A."/>
            <person name="de Mattos Luiz.A.T."/>
            <person name="Zimmer P.D."/>
            <person name="Malone G."/>
            <person name="Dellagostin O."/>
            <person name="de Oliveira A.C."/>
            <person name="Bevan M."/>
            <person name="Bancroft I."/>
            <person name="Minx P."/>
            <person name="Cordum H."/>
            <person name="Wilson R."/>
            <person name="Cheng Z."/>
            <person name="Jin W."/>
            <person name="Jiang J."/>
            <person name="Leong S.A."/>
            <person name="Iwama H."/>
            <person name="Gojobori T."/>
            <person name="Itoh T."/>
            <person name="Niimura Y."/>
            <person name="Fujii Y."/>
            <person name="Habara T."/>
            <person name="Sakai H."/>
            <person name="Sato Y."/>
            <person name="Wilson G."/>
            <person name="Kumar K."/>
            <person name="McCouch S."/>
            <person name="Juretic N."/>
            <person name="Hoen D."/>
            <person name="Wright S."/>
            <person name="Bruskiewich R."/>
            <person name="Bureau T."/>
            <person name="Miyao A."/>
            <person name="Hirochika H."/>
            <person name="Nishikawa T."/>
            <person name="Kadowaki K."/>
            <person name="Sugiura M."/>
            <person name="Burr B."/>
            <person name="Sasaki T."/>
        </authorList>
    </citation>
    <scope>NUCLEOTIDE SEQUENCE [LARGE SCALE GENOMIC DNA]</scope>
    <source>
        <strain evidence="3">cv. Nipponbare</strain>
    </source>
</reference>
<dbReference type="AlphaFoldDB" id="Q5Z529"/>
<reference evidence="3" key="4">
    <citation type="journal article" date="2008" name="Nucleic Acids Res.">
        <title>The rice annotation project database (RAP-DB): 2008 update.</title>
        <authorList>
            <consortium name="The rice annotation project (RAP)"/>
        </authorList>
    </citation>
    <scope>GENOME REANNOTATION</scope>
    <source>
        <strain evidence="3">cv. Nipponbare</strain>
    </source>
</reference>
<protein>
    <submittedName>
        <fullName evidence="2">Uncharacterized protein</fullName>
    </submittedName>
</protein>
<reference evidence="1" key="1">
    <citation type="submission" date="2001-12" db="EMBL/GenBank/DDBJ databases">
        <title>Oryza sativa nipponbare(GA3) genomic DNA, chromosome 6, BAC clone:OSJNBb0005N06.</title>
        <authorList>
            <person name="Sasaki T."/>
            <person name="Matsumoto T."/>
            <person name="Yamamoto K."/>
        </authorList>
    </citation>
    <scope>NUCLEOTIDE SEQUENCE</scope>
</reference>
<dbReference type="PROSITE" id="PS51257">
    <property type="entry name" value="PROKAR_LIPOPROTEIN"/>
    <property type="match status" value="1"/>
</dbReference>
<dbReference type="Proteomes" id="UP000000763">
    <property type="component" value="Chromosome 6"/>
</dbReference>
<dbReference type="EMBL" id="AP004583">
    <property type="protein sequence ID" value="BAD61775.1"/>
    <property type="molecule type" value="Genomic_DNA"/>
</dbReference>
<evidence type="ECO:0000313" key="3">
    <source>
        <dbReference type="Proteomes" id="UP000000763"/>
    </source>
</evidence>
<accession>Q5Z529</accession>